<proteinExistence type="predicted"/>
<dbReference type="EMBL" id="MLYV02000787">
    <property type="protein sequence ID" value="PSR77606.1"/>
    <property type="molecule type" value="Genomic_DNA"/>
</dbReference>
<sequence>MSRRTGKKVDRFVDLEIPEYWRSTVVSLDFELTRGYFHDMPVGAAWRALSLNDQQAHIMLAIKNGDFHRNKPENSTTLDTVGKSVLLGRFLMGQIPLNPTAETKQAKCTQDLRVRALDFKAKRNPPRASALSDTKAKPTPPQRPTAALALAPLSTVSPNVLDTYPRTRRTRRPSRSCVRSPLNQVSFQDPMTQPTLKIDTSKTHQP</sequence>
<protein>
    <submittedName>
        <fullName evidence="2">Uncharacterized protein</fullName>
    </submittedName>
</protein>
<accession>A0A2R6NVJ0</accession>
<evidence type="ECO:0000313" key="3">
    <source>
        <dbReference type="Proteomes" id="UP000186601"/>
    </source>
</evidence>
<gene>
    <name evidence="2" type="ORF">PHLCEN_2v7796</name>
</gene>
<reference evidence="2 3" key="1">
    <citation type="submission" date="2018-02" db="EMBL/GenBank/DDBJ databases">
        <title>Genome sequence of the basidiomycete white-rot fungus Phlebia centrifuga.</title>
        <authorList>
            <person name="Granchi Z."/>
            <person name="Peng M."/>
            <person name="de Vries R.P."/>
            <person name="Hilden K."/>
            <person name="Makela M.R."/>
            <person name="Grigoriev I."/>
            <person name="Riley R."/>
        </authorList>
    </citation>
    <scope>NUCLEOTIDE SEQUENCE [LARGE SCALE GENOMIC DNA]</scope>
    <source>
        <strain evidence="2 3">FBCC195</strain>
    </source>
</reference>
<comment type="caution">
    <text evidence="2">The sequence shown here is derived from an EMBL/GenBank/DDBJ whole genome shotgun (WGS) entry which is preliminary data.</text>
</comment>
<feature type="region of interest" description="Disordered" evidence="1">
    <location>
        <begin position="158"/>
        <end position="206"/>
    </location>
</feature>
<evidence type="ECO:0000313" key="2">
    <source>
        <dbReference type="EMBL" id="PSR77606.1"/>
    </source>
</evidence>
<organism evidence="2 3">
    <name type="scientific">Hermanssonia centrifuga</name>
    <dbReference type="NCBI Taxonomy" id="98765"/>
    <lineage>
        <taxon>Eukaryota</taxon>
        <taxon>Fungi</taxon>
        <taxon>Dikarya</taxon>
        <taxon>Basidiomycota</taxon>
        <taxon>Agaricomycotina</taxon>
        <taxon>Agaricomycetes</taxon>
        <taxon>Polyporales</taxon>
        <taxon>Meruliaceae</taxon>
        <taxon>Hermanssonia</taxon>
    </lineage>
</organism>
<dbReference type="Proteomes" id="UP000186601">
    <property type="component" value="Unassembled WGS sequence"/>
</dbReference>
<name>A0A2R6NVJ0_9APHY</name>
<evidence type="ECO:0000256" key="1">
    <source>
        <dbReference type="SAM" id="MobiDB-lite"/>
    </source>
</evidence>
<dbReference type="AlphaFoldDB" id="A0A2R6NVJ0"/>
<keyword evidence="3" id="KW-1185">Reference proteome</keyword>
<feature type="compositionally biased region" description="Polar residues" evidence="1">
    <location>
        <begin position="182"/>
        <end position="195"/>
    </location>
</feature>
<feature type="region of interest" description="Disordered" evidence="1">
    <location>
        <begin position="118"/>
        <end position="144"/>
    </location>
</feature>